<organism evidence="3 4">
    <name type="scientific">Tritrichomonas musculus</name>
    <dbReference type="NCBI Taxonomy" id="1915356"/>
    <lineage>
        <taxon>Eukaryota</taxon>
        <taxon>Metamonada</taxon>
        <taxon>Parabasalia</taxon>
        <taxon>Tritrichomonadida</taxon>
        <taxon>Tritrichomonadidae</taxon>
        <taxon>Tritrichomonas</taxon>
    </lineage>
</organism>
<dbReference type="Proteomes" id="UP001470230">
    <property type="component" value="Unassembled WGS sequence"/>
</dbReference>
<evidence type="ECO:0000313" key="3">
    <source>
        <dbReference type="EMBL" id="KAK8890321.1"/>
    </source>
</evidence>
<protein>
    <recommendedName>
        <fullName evidence="2">HNH nuclease domain-containing protein</fullName>
    </recommendedName>
</protein>
<dbReference type="Pfam" id="PF13392">
    <property type="entry name" value="HNH_3"/>
    <property type="match status" value="1"/>
</dbReference>
<accession>A0ABR2KGT1</accession>
<dbReference type="InterPro" id="IPR003615">
    <property type="entry name" value="HNH_nuc"/>
</dbReference>
<evidence type="ECO:0000256" key="1">
    <source>
        <dbReference type="SAM" id="Coils"/>
    </source>
</evidence>
<feature type="coiled-coil region" evidence="1">
    <location>
        <begin position="15"/>
        <end position="81"/>
    </location>
</feature>
<keyword evidence="1" id="KW-0175">Coiled coil</keyword>
<proteinExistence type="predicted"/>
<evidence type="ECO:0000313" key="4">
    <source>
        <dbReference type="Proteomes" id="UP001470230"/>
    </source>
</evidence>
<feature type="domain" description="HNH nuclease" evidence="2">
    <location>
        <begin position="149"/>
        <end position="194"/>
    </location>
</feature>
<reference evidence="3 4" key="1">
    <citation type="submission" date="2024-04" db="EMBL/GenBank/DDBJ databases">
        <title>Tritrichomonas musculus Genome.</title>
        <authorList>
            <person name="Alves-Ferreira E."/>
            <person name="Grigg M."/>
            <person name="Lorenzi H."/>
            <person name="Galac M."/>
        </authorList>
    </citation>
    <scope>NUCLEOTIDE SEQUENCE [LARGE SCALE GENOMIC DNA]</scope>
    <source>
        <strain evidence="3 4">EAF2021</strain>
    </source>
</reference>
<evidence type="ECO:0000259" key="2">
    <source>
        <dbReference type="Pfam" id="PF13392"/>
    </source>
</evidence>
<sequence>MACNSKTQTQFVNQGVDYEKLLRDAIQEIKKLRDENEKLKEEIKQLNESLYENDDWNAGIISNLKEEMKELKQRVENLENTVDYDDGIVYPEAQTEGEAEWFDVKDDDDYEIKNIYPYDIRRKSNRKAATESVNKHDGYAHVTLNSHPYRKHIIIAKHFIPNPDHLPIVDHKNHIKTDYHVSNLRWVSTRDNNRNKSSNKGIVYEYVDTIPDDAMKVDTYGKHTFENYFFHDNIFYFYTGINYRKLNINENKCGNKWVSLISDNGKNVSVYYSKFKKEHDIPIE</sequence>
<dbReference type="Gene3D" id="3.90.75.20">
    <property type="match status" value="1"/>
</dbReference>
<keyword evidence="4" id="KW-1185">Reference proteome</keyword>
<name>A0ABR2KGT1_9EUKA</name>
<dbReference type="InterPro" id="IPR044925">
    <property type="entry name" value="His-Me_finger_sf"/>
</dbReference>
<dbReference type="EMBL" id="JAPFFF010000005">
    <property type="protein sequence ID" value="KAK8890321.1"/>
    <property type="molecule type" value="Genomic_DNA"/>
</dbReference>
<dbReference type="SUPFAM" id="SSF54060">
    <property type="entry name" value="His-Me finger endonucleases"/>
    <property type="match status" value="1"/>
</dbReference>
<comment type="caution">
    <text evidence="3">The sequence shown here is derived from an EMBL/GenBank/DDBJ whole genome shotgun (WGS) entry which is preliminary data.</text>
</comment>
<gene>
    <name evidence="3" type="ORF">M9Y10_035094</name>
</gene>